<dbReference type="PANTHER" id="PTHR24020:SF90">
    <property type="entry name" value="COLLAGEN ALPHA-1(XXI) CHAIN"/>
    <property type="match status" value="1"/>
</dbReference>
<dbReference type="GO" id="GO:0005576">
    <property type="term" value="C:extracellular region"/>
    <property type="evidence" value="ECO:0007669"/>
    <property type="project" value="UniProtKB-SubCell"/>
</dbReference>
<dbReference type="SUPFAM" id="SSF53300">
    <property type="entry name" value="vWA-like"/>
    <property type="match status" value="2"/>
</dbReference>
<dbReference type="CDD" id="cd01450">
    <property type="entry name" value="vWFA_subfamily_ECM"/>
    <property type="match status" value="1"/>
</dbReference>
<dbReference type="PROSITE" id="PS50234">
    <property type="entry name" value="VWFA"/>
    <property type="match status" value="2"/>
</dbReference>
<dbReference type="AlphaFoldDB" id="A0A3B5MZT6"/>
<keyword evidence="3" id="KW-0272">Extracellular matrix</keyword>
<proteinExistence type="predicted"/>
<dbReference type="GeneTree" id="ENSGT00940000155619"/>
<dbReference type="Gene3D" id="3.40.50.410">
    <property type="entry name" value="von Willebrand factor, type A domain"/>
    <property type="match status" value="2"/>
</dbReference>
<keyword evidence="7" id="KW-0379">Hydroxylation</keyword>
<dbReference type="InterPro" id="IPR036465">
    <property type="entry name" value="vWFA_dom_sf"/>
</dbReference>
<evidence type="ECO:0000256" key="7">
    <source>
        <dbReference type="ARBA" id="ARBA00023278"/>
    </source>
</evidence>
<keyword evidence="4" id="KW-0732">Signal</keyword>
<reference evidence="9" key="1">
    <citation type="submission" date="2025-08" db="UniProtKB">
        <authorList>
            <consortium name="Ensembl"/>
        </authorList>
    </citation>
    <scope>IDENTIFICATION</scope>
</reference>
<comment type="subcellular location">
    <subcellularLocation>
        <location evidence="1">Secreted</location>
        <location evidence="1">Extracellular space</location>
        <location evidence="1">Extracellular matrix</location>
    </subcellularLocation>
</comment>
<name>A0A3B5MZT6_9TELE</name>
<dbReference type="Ensembl" id="ENSXCOT00000028122.1">
    <property type="protein sequence ID" value="ENSXCOP00000027787.1"/>
    <property type="gene ID" value="ENSXCOG00000020713.1"/>
</dbReference>
<evidence type="ECO:0000256" key="4">
    <source>
        <dbReference type="ARBA" id="ARBA00022729"/>
    </source>
</evidence>
<evidence type="ECO:0000256" key="3">
    <source>
        <dbReference type="ARBA" id="ARBA00022530"/>
    </source>
</evidence>
<evidence type="ECO:0000313" key="10">
    <source>
        <dbReference type="Proteomes" id="UP000261380"/>
    </source>
</evidence>
<keyword evidence="5" id="KW-0677">Repeat</keyword>
<dbReference type="PRINTS" id="PR00453">
    <property type="entry name" value="VWFADOMAIN"/>
</dbReference>
<evidence type="ECO:0000259" key="8">
    <source>
        <dbReference type="PROSITE" id="PS50234"/>
    </source>
</evidence>
<dbReference type="FunFam" id="3.40.50.410:FF:000004">
    <property type="entry name" value="collagen alpha-6(VI) chain"/>
    <property type="match status" value="1"/>
</dbReference>
<keyword evidence="2" id="KW-0964">Secreted</keyword>
<organism evidence="9 10">
    <name type="scientific">Xiphophorus couchianus</name>
    <name type="common">Monterrey platyfish</name>
    <dbReference type="NCBI Taxonomy" id="32473"/>
    <lineage>
        <taxon>Eukaryota</taxon>
        <taxon>Metazoa</taxon>
        <taxon>Chordata</taxon>
        <taxon>Craniata</taxon>
        <taxon>Vertebrata</taxon>
        <taxon>Euteleostomi</taxon>
        <taxon>Actinopterygii</taxon>
        <taxon>Neopterygii</taxon>
        <taxon>Teleostei</taxon>
        <taxon>Neoteleostei</taxon>
        <taxon>Acanthomorphata</taxon>
        <taxon>Ovalentaria</taxon>
        <taxon>Atherinomorphae</taxon>
        <taxon>Cyprinodontiformes</taxon>
        <taxon>Poeciliidae</taxon>
        <taxon>Poeciliinae</taxon>
        <taxon>Xiphophorus</taxon>
    </lineage>
</organism>
<evidence type="ECO:0000256" key="1">
    <source>
        <dbReference type="ARBA" id="ARBA00004498"/>
    </source>
</evidence>
<dbReference type="Proteomes" id="UP000261380">
    <property type="component" value="Unplaced"/>
</dbReference>
<evidence type="ECO:0000256" key="2">
    <source>
        <dbReference type="ARBA" id="ARBA00022525"/>
    </source>
</evidence>
<dbReference type="InterPro" id="IPR050525">
    <property type="entry name" value="ECM_Assembly_Org"/>
</dbReference>
<evidence type="ECO:0000256" key="5">
    <source>
        <dbReference type="ARBA" id="ARBA00022737"/>
    </source>
</evidence>
<dbReference type="Pfam" id="PF00092">
    <property type="entry name" value="VWA"/>
    <property type="match status" value="2"/>
</dbReference>
<dbReference type="InterPro" id="IPR002035">
    <property type="entry name" value="VWF_A"/>
</dbReference>
<feature type="domain" description="VWFA" evidence="8">
    <location>
        <begin position="75"/>
        <end position="210"/>
    </location>
</feature>
<feature type="domain" description="VWFA" evidence="8">
    <location>
        <begin position="243"/>
        <end position="412"/>
    </location>
</feature>
<evidence type="ECO:0000256" key="6">
    <source>
        <dbReference type="ARBA" id="ARBA00023180"/>
    </source>
</evidence>
<evidence type="ECO:0000313" key="9">
    <source>
        <dbReference type="Ensembl" id="ENSXCOP00000027787.1"/>
    </source>
</evidence>
<keyword evidence="10" id="KW-1185">Reference proteome</keyword>
<keyword evidence="6" id="KW-0325">Glycoprotein</keyword>
<dbReference type="SMART" id="SM00327">
    <property type="entry name" value="VWA"/>
    <property type="match status" value="2"/>
</dbReference>
<reference evidence="9" key="2">
    <citation type="submission" date="2025-09" db="UniProtKB">
        <authorList>
            <consortium name="Ensembl"/>
        </authorList>
    </citation>
    <scope>IDENTIFICATION</scope>
</reference>
<dbReference type="PANTHER" id="PTHR24020">
    <property type="entry name" value="COLLAGEN ALPHA"/>
    <property type="match status" value="1"/>
</dbReference>
<protein>
    <recommendedName>
        <fullName evidence="8">VWFA domain-containing protein</fullName>
    </recommendedName>
</protein>
<accession>A0A3B5MZT6</accession>
<sequence length="449" mass="49544">MSGNDSSDRVFFGSRQVQSEAITVVGMSLGASMEELRVVATGQHVYQVNTTTVPLLKRIFETEEPETSLTQDEADIFFLIDHSGSIYPSDFQDMKKFILEFINIFRIGPQHIRIGVAKYADLPELEFDLTTYSNQETLKTAVEEIGQEGGGTKTGKALEFMGPLFKRATVTRGHKVPEYLVVITDGESADKVKAPAEALRAQGVITYAIGTVSLLVYSGDLVESRHPPKKFGECLVKVYVPGDLLFLIDSSGSIHPDDYNKMKDFMKSIISTSFVGRNEVHVGVMQFSSRQKPEFSLIEHFTKNDMMVAVDGMTQMGGGTKTGAAISAVSQLFDPARGGRPDLPQRLVVITDGEAQDNVKAPAEELRAKRVLVYAIGVMKANTTQLLEISGSAERMYAERDFDALKALERQLSLDLCDPERGQKILCFQAMKGVHLFAVLSFLSQVEWT</sequence>